<evidence type="ECO:0000256" key="9">
    <source>
        <dbReference type="SAM" id="Phobius"/>
    </source>
</evidence>
<dbReference type="Gene3D" id="1.10.630.10">
    <property type="entry name" value="Cytochrome P450"/>
    <property type="match status" value="1"/>
</dbReference>
<dbReference type="Pfam" id="PF00067">
    <property type="entry name" value="p450"/>
    <property type="match status" value="2"/>
</dbReference>
<keyword evidence="6 8" id="KW-0503">Monooxygenase</keyword>
<dbReference type="PANTHER" id="PTHR24305:SF232">
    <property type="entry name" value="P450, PUTATIVE (EUROFUNG)-RELATED"/>
    <property type="match status" value="1"/>
</dbReference>
<organism evidence="10 11">
    <name type="scientific">Colletotrichum sublineola</name>
    <name type="common">Sorghum anthracnose fungus</name>
    <dbReference type="NCBI Taxonomy" id="1173701"/>
    <lineage>
        <taxon>Eukaryota</taxon>
        <taxon>Fungi</taxon>
        <taxon>Dikarya</taxon>
        <taxon>Ascomycota</taxon>
        <taxon>Pezizomycotina</taxon>
        <taxon>Sordariomycetes</taxon>
        <taxon>Hypocreomycetidae</taxon>
        <taxon>Glomerellales</taxon>
        <taxon>Glomerellaceae</taxon>
        <taxon>Colletotrichum</taxon>
        <taxon>Colletotrichum graminicola species complex</taxon>
    </lineage>
</organism>
<accession>A0A066XZM7</accession>
<dbReference type="EMBL" id="JMSE01000227">
    <property type="protein sequence ID" value="KDN71216.1"/>
    <property type="molecule type" value="Genomic_DNA"/>
</dbReference>
<keyword evidence="9" id="KW-0812">Transmembrane</keyword>
<evidence type="ECO:0000256" key="5">
    <source>
        <dbReference type="ARBA" id="ARBA00023004"/>
    </source>
</evidence>
<keyword evidence="11" id="KW-1185">Reference proteome</keyword>
<reference evidence="11" key="1">
    <citation type="journal article" date="2014" name="Genome Announc.">
        <title>Draft genome sequence of Colletotrichum sublineola, a destructive pathogen of cultivated sorghum.</title>
        <authorList>
            <person name="Baroncelli R."/>
            <person name="Sanz-Martin J.M."/>
            <person name="Rech G.E."/>
            <person name="Sukno S.A."/>
            <person name="Thon M.R."/>
        </authorList>
    </citation>
    <scope>NUCLEOTIDE SEQUENCE [LARGE SCALE GENOMIC DNA]</scope>
    <source>
        <strain evidence="11">TX430BB</strain>
    </source>
</reference>
<dbReference type="InterPro" id="IPR050121">
    <property type="entry name" value="Cytochrome_P450_monoxygenase"/>
</dbReference>
<gene>
    <name evidence="10" type="ORF">CSUB01_12552</name>
</gene>
<evidence type="ECO:0000256" key="2">
    <source>
        <dbReference type="ARBA" id="ARBA00010617"/>
    </source>
</evidence>
<keyword evidence="9" id="KW-1133">Transmembrane helix</keyword>
<dbReference type="PANTHER" id="PTHR24305">
    <property type="entry name" value="CYTOCHROME P450"/>
    <property type="match status" value="1"/>
</dbReference>
<dbReference type="OMA" id="REPVYWS"/>
<feature type="binding site" description="axial binding residue" evidence="7">
    <location>
        <position position="542"/>
    </location>
    <ligand>
        <name>heme</name>
        <dbReference type="ChEBI" id="CHEBI:30413"/>
    </ligand>
    <ligandPart>
        <name>Fe</name>
        <dbReference type="ChEBI" id="CHEBI:18248"/>
    </ligandPart>
</feature>
<comment type="caution">
    <text evidence="10">The sequence shown here is derived from an EMBL/GenBank/DDBJ whole genome shotgun (WGS) entry which is preliminary data.</text>
</comment>
<keyword evidence="5 7" id="KW-0408">Iron</keyword>
<dbReference type="SUPFAM" id="SSF48264">
    <property type="entry name" value="Cytochrome P450"/>
    <property type="match status" value="1"/>
</dbReference>
<name>A0A066XZM7_COLSU</name>
<dbReference type="PROSITE" id="PS00086">
    <property type="entry name" value="CYTOCHROME_P450"/>
    <property type="match status" value="1"/>
</dbReference>
<evidence type="ECO:0000313" key="10">
    <source>
        <dbReference type="EMBL" id="KDN71216.1"/>
    </source>
</evidence>
<dbReference type="eggNOG" id="KOG0159">
    <property type="taxonomic scope" value="Eukaryota"/>
</dbReference>
<dbReference type="AlphaFoldDB" id="A0A066XZM7"/>
<comment type="cofactor">
    <cofactor evidence="1 7">
        <name>heme</name>
        <dbReference type="ChEBI" id="CHEBI:30413"/>
    </cofactor>
</comment>
<dbReference type="InterPro" id="IPR001128">
    <property type="entry name" value="Cyt_P450"/>
</dbReference>
<dbReference type="InterPro" id="IPR017972">
    <property type="entry name" value="Cyt_P450_CS"/>
</dbReference>
<dbReference type="PRINTS" id="PR00465">
    <property type="entry name" value="EP450IV"/>
</dbReference>
<dbReference type="GO" id="GO:0005506">
    <property type="term" value="F:iron ion binding"/>
    <property type="evidence" value="ECO:0007669"/>
    <property type="project" value="InterPro"/>
</dbReference>
<sequence>MSTLDTTETVAFKMALLDSQDASSRLLSVAAVTIAVALFALYQYLLPKPIAGIPYSPSAVKSIFGDIPTMLKESNGKTLRWIVGQGKRWNSPIFQVFIVPFAKPSVVVTDFREAQDILMRRKEFDRSDWTIDLLGGEISSFHINLKTGAEWKVHRRLLQDLMTPAFLNAVAAPNIYTSATNLVDLWSAKARLARGRAFPAEQDFYHAALDAVLDFGFGDSYPHRSLTPQIELLTAQETKLAQKTIQAEEDTMEFPIAQSHESIKAILAAGDLIQGIAESGFVKVAWWWKKLQPREKKFMDQRAQFVKEQTYYAIEKLQKNNDEDSESWAKCAVDLIIQRERKFAKKEGREPVYWSSVMKDELLGFIMAGHDTTSTTLSWGVKLLADFQQAQTRLREDLRATHTSALTEHRAPSHSEISTARIPYLDAVIEEILRLSHTTPVMDRQCTQDTVILGHHIPAGTIVLLPNFGPSFTSPAFEIDEAARSETSKQAAKERGVRSWPADDIGVFRPERWLTTDEKTGVESYDATLGPAIPFGLGTRGCFGRKLAYLELKLIVTLIIWNFELLPCAEEISTYEPIEGITSRPKHCYVRLRNVAF</sequence>
<evidence type="ECO:0000256" key="1">
    <source>
        <dbReference type="ARBA" id="ARBA00001971"/>
    </source>
</evidence>
<dbReference type="GO" id="GO:0004497">
    <property type="term" value="F:monooxygenase activity"/>
    <property type="evidence" value="ECO:0007669"/>
    <property type="project" value="UniProtKB-KW"/>
</dbReference>
<evidence type="ECO:0000313" key="11">
    <source>
        <dbReference type="Proteomes" id="UP000027238"/>
    </source>
</evidence>
<dbReference type="GO" id="GO:0016705">
    <property type="term" value="F:oxidoreductase activity, acting on paired donors, with incorporation or reduction of molecular oxygen"/>
    <property type="evidence" value="ECO:0007669"/>
    <property type="project" value="InterPro"/>
</dbReference>
<keyword evidence="4 7" id="KW-0479">Metal-binding</keyword>
<evidence type="ECO:0000256" key="6">
    <source>
        <dbReference type="ARBA" id="ARBA00023033"/>
    </source>
</evidence>
<protein>
    <submittedName>
        <fullName evidence="10">Putative cytochrome P450</fullName>
    </submittedName>
</protein>
<keyword evidence="8" id="KW-0560">Oxidoreductase</keyword>
<dbReference type="STRING" id="1173701.A0A066XZM7"/>
<evidence type="ECO:0000256" key="4">
    <source>
        <dbReference type="ARBA" id="ARBA00022723"/>
    </source>
</evidence>
<evidence type="ECO:0000256" key="8">
    <source>
        <dbReference type="RuleBase" id="RU000461"/>
    </source>
</evidence>
<dbReference type="OrthoDB" id="1470350at2759"/>
<evidence type="ECO:0000256" key="7">
    <source>
        <dbReference type="PIRSR" id="PIRSR602403-1"/>
    </source>
</evidence>
<dbReference type="HOGENOM" id="CLU_025001_1_0_1"/>
<keyword evidence="3 7" id="KW-0349">Heme</keyword>
<dbReference type="InterPro" id="IPR036396">
    <property type="entry name" value="Cyt_P450_sf"/>
</dbReference>
<dbReference type="GO" id="GO:0020037">
    <property type="term" value="F:heme binding"/>
    <property type="evidence" value="ECO:0007669"/>
    <property type="project" value="InterPro"/>
</dbReference>
<dbReference type="InterPro" id="IPR002403">
    <property type="entry name" value="Cyt_P450_E_grp-IV"/>
</dbReference>
<evidence type="ECO:0000256" key="3">
    <source>
        <dbReference type="ARBA" id="ARBA00022617"/>
    </source>
</evidence>
<comment type="similarity">
    <text evidence="2 8">Belongs to the cytochrome P450 family.</text>
</comment>
<dbReference type="Proteomes" id="UP000027238">
    <property type="component" value="Unassembled WGS sequence"/>
</dbReference>
<proteinExistence type="inferred from homology"/>
<keyword evidence="9" id="KW-0472">Membrane</keyword>
<feature type="transmembrane region" description="Helical" evidence="9">
    <location>
        <begin position="26"/>
        <end position="45"/>
    </location>
</feature>
<dbReference type="PRINTS" id="PR00385">
    <property type="entry name" value="P450"/>
</dbReference>